<dbReference type="Proteomes" id="UP000306420">
    <property type="component" value="Unassembled WGS sequence"/>
</dbReference>
<dbReference type="InterPro" id="IPR028098">
    <property type="entry name" value="Glyco_trans_4-like_N"/>
</dbReference>
<evidence type="ECO:0000313" key="3">
    <source>
        <dbReference type="EMBL" id="TLQ41627.1"/>
    </source>
</evidence>
<evidence type="ECO:0000313" key="4">
    <source>
        <dbReference type="Proteomes" id="UP000306420"/>
    </source>
</evidence>
<feature type="domain" description="Glycosyltransferase subfamily 4-like N-terminal" evidence="2">
    <location>
        <begin position="16"/>
        <end position="177"/>
    </location>
</feature>
<dbReference type="GO" id="GO:0016757">
    <property type="term" value="F:glycosyltransferase activity"/>
    <property type="evidence" value="ECO:0007669"/>
    <property type="project" value="InterPro"/>
</dbReference>
<dbReference type="InterPro" id="IPR001296">
    <property type="entry name" value="Glyco_trans_1"/>
</dbReference>
<protein>
    <submittedName>
        <fullName evidence="3">Glycosyltransferase family 1 protein</fullName>
    </submittedName>
</protein>
<dbReference type="Pfam" id="PF00534">
    <property type="entry name" value="Glycos_transf_1"/>
    <property type="match status" value="1"/>
</dbReference>
<accession>A0A5R9DVR7</accession>
<dbReference type="RefSeq" id="WP_138404315.1">
    <property type="nucleotide sequence ID" value="NZ_VBSP01000013.1"/>
</dbReference>
<dbReference type="Pfam" id="PF13439">
    <property type="entry name" value="Glyco_transf_4"/>
    <property type="match status" value="1"/>
</dbReference>
<dbReference type="EMBL" id="VBSP01000013">
    <property type="protein sequence ID" value="TLQ41627.1"/>
    <property type="molecule type" value="Genomic_DNA"/>
</dbReference>
<dbReference type="PANTHER" id="PTHR45947:SF3">
    <property type="entry name" value="SULFOQUINOVOSYL TRANSFERASE SQD2"/>
    <property type="match status" value="1"/>
</dbReference>
<name>A0A5R9DVR7_9LACT</name>
<dbReference type="SUPFAM" id="SSF53756">
    <property type="entry name" value="UDP-Glycosyltransferase/glycogen phosphorylase"/>
    <property type="match status" value="1"/>
</dbReference>
<comment type="caution">
    <text evidence="3">The sequence shown here is derived from an EMBL/GenBank/DDBJ whole genome shotgun (WGS) entry which is preliminary data.</text>
</comment>
<proteinExistence type="predicted"/>
<gene>
    <name evidence="3" type="ORF">FEZ33_05040</name>
</gene>
<sequence length="381" mass="42797">MRIAIVTETFVPATDGICTRLANFVVQLKEIGHEVIVISPDLGISDYKGVPVYGLETVTFPLYGSRPWGLPSRKVKSIFKKFKPDVVHAVNPISLASSAVHYANKLNIPLITSYHTHLPNYLDHYNMSLFKPVLWDYIRFWHTKSDVNITVSQSLMDELNDEMIPTHGVLPRGIDIEGRHPEYFDQELYNELTDNNPNNKLLVYVGRLAPEKDIDHLRAIFDERDDLCLAIVGDGPDRERLEEVFAGTKTHFLGFKHGEDLSKAFATGDAFVFPSTSETFGLVISEAMASGIPVIAAESEPTVEQITDKETGLIYESGNTESLMKAINSVDNPLLMQKLSLKGRSEALKYTWGNATLEILDFYSQTIEAHQYKYDGIRKQA</sequence>
<dbReference type="Gene3D" id="3.40.50.2000">
    <property type="entry name" value="Glycogen Phosphorylase B"/>
    <property type="match status" value="2"/>
</dbReference>
<dbReference type="PANTHER" id="PTHR45947">
    <property type="entry name" value="SULFOQUINOVOSYL TRANSFERASE SQD2"/>
    <property type="match status" value="1"/>
</dbReference>
<dbReference type="InterPro" id="IPR050194">
    <property type="entry name" value="Glycosyltransferase_grp1"/>
</dbReference>
<reference evidence="3 4" key="1">
    <citation type="submission" date="2019-05" db="EMBL/GenBank/DDBJ databases">
        <title>The metagenome of a microbial culture collection derived from dairy environment covers the genomic content of the human microbiome.</title>
        <authorList>
            <person name="Roder T."/>
            <person name="Wuthrich D."/>
            <person name="Sattari Z."/>
            <person name="Von Ah U."/>
            <person name="Bar C."/>
            <person name="Ronchi F."/>
            <person name="Macpherson A.J."/>
            <person name="Ganal-Vonarburg S.C."/>
            <person name="Bruggmann R."/>
            <person name="Vergeres G."/>
        </authorList>
    </citation>
    <scope>NUCLEOTIDE SEQUENCE [LARGE SCALE GENOMIC DNA]</scope>
    <source>
        <strain evidence="3 4">FAM 24227</strain>
    </source>
</reference>
<organism evidence="3 4">
    <name type="scientific">Ruoffia tabacinasalis</name>
    <dbReference type="NCBI Taxonomy" id="87458"/>
    <lineage>
        <taxon>Bacteria</taxon>
        <taxon>Bacillati</taxon>
        <taxon>Bacillota</taxon>
        <taxon>Bacilli</taxon>
        <taxon>Lactobacillales</taxon>
        <taxon>Aerococcaceae</taxon>
        <taxon>Ruoffia</taxon>
    </lineage>
</organism>
<evidence type="ECO:0000259" key="1">
    <source>
        <dbReference type="Pfam" id="PF00534"/>
    </source>
</evidence>
<keyword evidence="3" id="KW-0808">Transferase</keyword>
<feature type="domain" description="Glycosyl transferase family 1" evidence="1">
    <location>
        <begin position="194"/>
        <end position="330"/>
    </location>
</feature>
<evidence type="ECO:0000259" key="2">
    <source>
        <dbReference type="Pfam" id="PF13439"/>
    </source>
</evidence>
<dbReference type="CDD" id="cd03814">
    <property type="entry name" value="GT4-like"/>
    <property type="match status" value="1"/>
</dbReference>
<dbReference type="OrthoDB" id="9802525at2"/>
<dbReference type="AlphaFoldDB" id="A0A5R9DVR7"/>